<dbReference type="WBParaSite" id="EgrG_000772600">
    <property type="protein sequence ID" value="EgrG_000772600"/>
    <property type="gene ID" value="EgrG_000772600"/>
</dbReference>
<keyword evidence="8" id="KW-0539">Nucleus</keyword>
<dbReference type="GO" id="GO:0005737">
    <property type="term" value="C:cytoplasm"/>
    <property type="evidence" value="ECO:0007669"/>
    <property type="project" value="TreeGrafter"/>
</dbReference>
<dbReference type="InterPro" id="IPR040366">
    <property type="entry name" value="Nab2/ZC3H14"/>
</dbReference>
<dbReference type="Gene3D" id="4.10.1000.30">
    <property type="match status" value="2"/>
</dbReference>
<feature type="compositionally biased region" description="Basic and acidic residues" evidence="10">
    <location>
        <begin position="107"/>
        <end position="117"/>
    </location>
</feature>
<accession>A0A068W7L9</accession>
<feature type="zinc finger region" description="C3H1-type" evidence="9">
    <location>
        <begin position="419"/>
        <end position="444"/>
    </location>
</feature>
<reference evidence="12 13" key="1">
    <citation type="journal article" date="2013" name="Nature">
        <title>The genomes of four tapeworm species reveal adaptations to parasitism.</title>
        <authorList>
            <person name="Tsai I.J."/>
            <person name="Zarowiecki M."/>
            <person name="Holroyd N."/>
            <person name="Garciarrubio A."/>
            <person name="Sanchez-Flores A."/>
            <person name="Brooks K.L."/>
            <person name="Tracey A."/>
            <person name="Bobes R.J."/>
            <person name="Fragoso G."/>
            <person name="Sciutto E."/>
            <person name="Aslett M."/>
            <person name="Beasley H."/>
            <person name="Bennett H.M."/>
            <person name="Cai J."/>
            <person name="Camicia F."/>
            <person name="Clark R."/>
            <person name="Cucher M."/>
            <person name="De Silva N."/>
            <person name="Day T.A."/>
            <person name="Deplazes P."/>
            <person name="Estrada K."/>
            <person name="Fernandez C."/>
            <person name="Holland P.W."/>
            <person name="Hou J."/>
            <person name="Hu S."/>
            <person name="Huckvale T."/>
            <person name="Hung S.S."/>
            <person name="Kamenetzky L."/>
            <person name="Keane J.A."/>
            <person name="Kiss F."/>
            <person name="Koziol U."/>
            <person name="Lambert O."/>
            <person name="Liu K."/>
            <person name="Luo X."/>
            <person name="Luo Y."/>
            <person name="Macchiaroli N."/>
            <person name="Nichol S."/>
            <person name="Paps J."/>
            <person name="Parkinson J."/>
            <person name="Pouchkina-Stantcheva N."/>
            <person name="Riddiford N."/>
            <person name="Rosenzvit M."/>
            <person name="Salinas G."/>
            <person name="Wasmuth J.D."/>
            <person name="Zamanian M."/>
            <person name="Zheng Y."/>
            <person name="Cai X."/>
            <person name="Soberon X."/>
            <person name="Olson P.D."/>
            <person name="Laclette J.P."/>
            <person name="Brehm K."/>
            <person name="Berriman M."/>
            <person name="Garciarrubio A."/>
            <person name="Bobes R.J."/>
            <person name="Fragoso G."/>
            <person name="Sanchez-Flores A."/>
            <person name="Estrada K."/>
            <person name="Cevallos M.A."/>
            <person name="Morett E."/>
            <person name="Gonzalez V."/>
            <person name="Portillo T."/>
            <person name="Ochoa-Leyva A."/>
            <person name="Jose M.V."/>
            <person name="Sciutto E."/>
            <person name="Landa A."/>
            <person name="Jimenez L."/>
            <person name="Valdes V."/>
            <person name="Carrero J.C."/>
            <person name="Larralde C."/>
            <person name="Morales-Montor J."/>
            <person name="Limon-Lason J."/>
            <person name="Soberon X."/>
            <person name="Laclette J.P."/>
        </authorList>
    </citation>
    <scope>NUCLEOTIDE SEQUENCE [LARGE SCALE GENOMIC DNA]</scope>
</reference>
<evidence type="ECO:0000256" key="9">
    <source>
        <dbReference type="PROSITE-ProRule" id="PRU00723"/>
    </source>
</evidence>
<feature type="region of interest" description="Disordered" evidence="10">
    <location>
        <begin position="572"/>
        <end position="608"/>
    </location>
</feature>
<dbReference type="InterPro" id="IPR000571">
    <property type="entry name" value="Znf_CCCH"/>
</dbReference>
<evidence type="ECO:0000313" key="13">
    <source>
        <dbReference type="Proteomes" id="UP000492820"/>
    </source>
</evidence>
<evidence type="ECO:0000256" key="6">
    <source>
        <dbReference type="ARBA" id="ARBA00022771"/>
    </source>
</evidence>
<keyword evidence="7 9" id="KW-0862">Zinc</keyword>
<sequence>MNTLYPPISSLIGHRPLVSHSISRLYLTMPYSSEFLSEIKELVKAKLSELGAFADEELPDYITVMVANKKKRSSMIKDLQLFLGSQTELFTDWLHGILDSRIQQRGSRKDVISERSGLKSSKSQKKEKSGRSSHRSVSSSKPRSARSRSPVQSVKLPSEESIAADVVNVQTDENEFTEENSHSLPGDNKHTADQKPTEQRRVVSTSSLGSKSTQKSSEELPAVRSVVKVSTNAPSAQSSTNTTASSAAVGGMLLKRAMNEARASTAQAQERPAAVVRGQKRTIEKSEVAAIPQERTKGDVNEAEEAEVPTKMTRFVVTMGEEPLLLKPSVKSRLGPRVVAPITDTSNNVEMLDAREILIAKKSKVKSPRMQIILGDSFGEDEEEEGGEGIVSSANDVFAFEREGDGKSEDKKPGRSAIPSSLQRCKYWPNCRNQGNCQYIHPKEECKAFPSCRFGDRCLYIHPPCRYGAQCSRPGCAFSHAGQDATVSPLTPKVVCRYFPHCKLPVGTCPFYHPPTPVCRFGATCLNRGTTCPFAHPIPAAGAKVGPLTVPVPSNKLKWVAPGKSATCAAAPTTATKKMSSSSSENIIRTTTAATPIPAQPVSTEISS</sequence>
<evidence type="ECO:0000256" key="4">
    <source>
        <dbReference type="ARBA" id="ARBA00022723"/>
    </source>
</evidence>
<evidence type="ECO:0000256" key="7">
    <source>
        <dbReference type="ARBA" id="ARBA00022833"/>
    </source>
</evidence>
<keyword evidence="4 9" id="KW-0479">Metal-binding</keyword>
<evidence type="ECO:0000313" key="12">
    <source>
        <dbReference type="EMBL" id="CDS15328.1"/>
    </source>
</evidence>
<dbReference type="EMBL" id="LK028576">
    <property type="protein sequence ID" value="CDS15328.1"/>
    <property type="molecule type" value="Genomic_DNA"/>
</dbReference>
<comment type="subcellular location">
    <subcellularLocation>
        <location evidence="1">Nucleus</location>
    </subcellularLocation>
</comment>
<evidence type="ECO:0000256" key="3">
    <source>
        <dbReference type="ARBA" id="ARBA00015071"/>
    </source>
</evidence>
<comment type="similarity">
    <text evidence="2">Belongs to the ZC3H14 family.</text>
</comment>
<dbReference type="PANTHER" id="PTHR14738:SF29">
    <property type="entry name" value="ZINC FINGER CCCH DOMAIN-CONTAINING PROTEIN 14"/>
    <property type="match status" value="1"/>
</dbReference>
<feature type="compositionally biased region" description="Basic and acidic residues" evidence="10">
    <location>
        <begin position="187"/>
        <end position="201"/>
    </location>
</feature>
<evidence type="ECO:0000313" key="14">
    <source>
        <dbReference type="WBParaSite" id="EgrG_000772600"/>
    </source>
</evidence>
<feature type="zinc finger region" description="C3H1-type" evidence="9">
    <location>
        <begin position="503"/>
        <end position="539"/>
    </location>
</feature>
<organism evidence="12">
    <name type="scientific">Echinococcus granulosus</name>
    <name type="common">Hydatid tapeworm</name>
    <dbReference type="NCBI Taxonomy" id="6210"/>
    <lineage>
        <taxon>Eukaryota</taxon>
        <taxon>Metazoa</taxon>
        <taxon>Spiralia</taxon>
        <taxon>Lophotrochozoa</taxon>
        <taxon>Platyhelminthes</taxon>
        <taxon>Cestoda</taxon>
        <taxon>Eucestoda</taxon>
        <taxon>Cyclophyllidea</taxon>
        <taxon>Taeniidae</taxon>
        <taxon>Echinococcus</taxon>
        <taxon>Echinococcus granulosus group</taxon>
    </lineage>
</organism>
<dbReference type="GO" id="GO:0005634">
    <property type="term" value="C:nucleus"/>
    <property type="evidence" value="ECO:0007669"/>
    <property type="project" value="UniProtKB-SubCell"/>
</dbReference>
<dbReference type="OrthoDB" id="5589010at2759"/>
<evidence type="ECO:0000256" key="8">
    <source>
        <dbReference type="ARBA" id="ARBA00023242"/>
    </source>
</evidence>
<feature type="compositionally biased region" description="Low complexity" evidence="10">
    <location>
        <begin position="572"/>
        <end position="601"/>
    </location>
</feature>
<dbReference type="PROSITE" id="PS50103">
    <property type="entry name" value="ZF_C3H1"/>
    <property type="match status" value="3"/>
</dbReference>
<evidence type="ECO:0000259" key="11">
    <source>
        <dbReference type="PROSITE" id="PS50103"/>
    </source>
</evidence>
<dbReference type="Proteomes" id="UP000492820">
    <property type="component" value="Unassembled WGS sequence"/>
</dbReference>
<feature type="domain" description="C3H1-type" evidence="11">
    <location>
        <begin position="503"/>
        <end position="539"/>
    </location>
</feature>
<feature type="region of interest" description="Disordered" evidence="10">
    <location>
        <begin position="105"/>
        <end position="223"/>
    </location>
</feature>
<dbReference type="PANTHER" id="PTHR14738">
    <property type="entry name" value="ZINC FINGER CCCH DOMAIN-CONTAINING PROTEIN 14"/>
    <property type="match status" value="1"/>
</dbReference>
<evidence type="ECO:0000256" key="10">
    <source>
        <dbReference type="SAM" id="MobiDB-lite"/>
    </source>
</evidence>
<gene>
    <name evidence="14" type="primary">EGR_00371</name>
    <name evidence="12" type="ORF">EgrG_000772600</name>
</gene>
<feature type="zinc finger region" description="C3H1-type" evidence="9">
    <location>
        <begin position="445"/>
        <end position="465"/>
    </location>
</feature>
<keyword evidence="6 9" id="KW-0863">Zinc-finger</keyword>
<reference evidence="12" key="2">
    <citation type="submission" date="2014-06" db="EMBL/GenBank/DDBJ databases">
        <authorList>
            <person name="Aslett M."/>
        </authorList>
    </citation>
    <scope>NUCLEOTIDE SEQUENCE</scope>
</reference>
<dbReference type="Pfam" id="PF14608">
    <property type="entry name" value="zf-CCCH_2"/>
    <property type="match status" value="5"/>
</dbReference>
<name>A0A068W7L9_ECHGR</name>
<dbReference type="AlphaFoldDB" id="A0A068W7L9"/>
<proteinExistence type="inferred from homology"/>
<dbReference type="GO" id="GO:0008270">
    <property type="term" value="F:zinc ion binding"/>
    <property type="evidence" value="ECO:0007669"/>
    <property type="project" value="UniProtKB-KW"/>
</dbReference>
<keyword evidence="5" id="KW-0677">Repeat</keyword>
<dbReference type="Gene3D" id="1.20.1390.10">
    <property type="entry name" value="PWI domain"/>
    <property type="match status" value="1"/>
</dbReference>
<evidence type="ECO:0000256" key="5">
    <source>
        <dbReference type="ARBA" id="ARBA00022737"/>
    </source>
</evidence>
<dbReference type="GO" id="GO:0043488">
    <property type="term" value="P:regulation of mRNA stability"/>
    <property type="evidence" value="ECO:0007669"/>
    <property type="project" value="InterPro"/>
</dbReference>
<feature type="compositionally biased region" description="Low complexity" evidence="10">
    <location>
        <begin position="204"/>
        <end position="215"/>
    </location>
</feature>
<dbReference type="SMART" id="SM00356">
    <property type="entry name" value="ZnF_C3H1"/>
    <property type="match status" value="4"/>
</dbReference>
<evidence type="ECO:0000256" key="1">
    <source>
        <dbReference type="ARBA" id="ARBA00004123"/>
    </source>
</evidence>
<evidence type="ECO:0000256" key="2">
    <source>
        <dbReference type="ARBA" id="ARBA00008423"/>
    </source>
</evidence>
<feature type="domain" description="C3H1-type" evidence="11">
    <location>
        <begin position="419"/>
        <end position="444"/>
    </location>
</feature>
<protein>
    <recommendedName>
        <fullName evidence="3">Zinc finger CCCH domain-containing protein 14</fullName>
    </recommendedName>
</protein>
<dbReference type="GO" id="GO:0008143">
    <property type="term" value="F:poly(A) binding"/>
    <property type="evidence" value="ECO:0007669"/>
    <property type="project" value="InterPro"/>
</dbReference>
<reference evidence="14" key="3">
    <citation type="submission" date="2020-10" db="UniProtKB">
        <authorList>
            <consortium name="WormBaseParasite"/>
        </authorList>
    </citation>
    <scope>IDENTIFICATION</scope>
</reference>
<feature type="domain" description="C3H1-type" evidence="11">
    <location>
        <begin position="445"/>
        <end position="465"/>
    </location>
</feature>